<dbReference type="GO" id="GO:0004065">
    <property type="term" value="F:arylsulfatase activity"/>
    <property type="evidence" value="ECO:0007669"/>
    <property type="project" value="TreeGrafter"/>
</dbReference>
<evidence type="ECO:0000256" key="2">
    <source>
        <dbReference type="ARBA" id="ARBA00022723"/>
    </source>
</evidence>
<dbReference type="InterPro" id="IPR024607">
    <property type="entry name" value="Sulfatase_CS"/>
</dbReference>
<dbReference type="SUPFAM" id="SSF53649">
    <property type="entry name" value="Alkaline phosphatase-like"/>
    <property type="match status" value="1"/>
</dbReference>
<proteinExistence type="inferred from homology"/>
<gene>
    <name evidence="6" type="ORF">GP2143_10747</name>
</gene>
<dbReference type="InterPro" id="IPR000917">
    <property type="entry name" value="Sulfatase_N"/>
</dbReference>
<keyword evidence="4" id="KW-0106">Calcium</keyword>
<comment type="similarity">
    <text evidence="1">Belongs to the sulfatase family.</text>
</comment>
<evidence type="ECO:0000259" key="5">
    <source>
        <dbReference type="Pfam" id="PF00884"/>
    </source>
</evidence>
<accession>A0YE36</accession>
<evidence type="ECO:0000256" key="3">
    <source>
        <dbReference type="ARBA" id="ARBA00022801"/>
    </source>
</evidence>
<dbReference type="Pfam" id="PF00884">
    <property type="entry name" value="Sulfatase"/>
    <property type="match status" value="1"/>
</dbReference>
<dbReference type="PROSITE" id="PS00149">
    <property type="entry name" value="SULFATASE_2"/>
    <property type="match status" value="1"/>
</dbReference>
<dbReference type="Proteomes" id="UP000004931">
    <property type="component" value="Unassembled WGS sequence"/>
</dbReference>
<dbReference type="STRING" id="247633.GP2143_10747"/>
<dbReference type="GO" id="GO:0046872">
    <property type="term" value="F:metal ion binding"/>
    <property type="evidence" value="ECO:0007669"/>
    <property type="project" value="UniProtKB-KW"/>
</dbReference>
<dbReference type="OrthoDB" id="974590at2"/>
<dbReference type="Gene3D" id="3.40.720.10">
    <property type="entry name" value="Alkaline Phosphatase, subunit A"/>
    <property type="match status" value="1"/>
</dbReference>
<dbReference type="AlphaFoldDB" id="A0YE36"/>
<keyword evidence="7" id="KW-1185">Reference proteome</keyword>
<feature type="domain" description="Sulfatase N-terminal" evidence="5">
    <location>
        <begin position="64"/>
        <end position="424"/>
    </location>
</feature>
<keyword evidence="2" id="KW-0479">Metal-binding</keyword>
<sequence length="551" mass="61075">MKTLVALIVVLSIIAGVSWQNRVNLLVWALPKINEIRNPIGANVPTEWTKGPAATTASPNERPPNIILILADDMGFNDVSLYNGGAGNGALITPNIDAIAQQGVAFSNGYAANAVCAPSRASILTGRYSTRFGFEFTPFPKVGATIFQWMQELDQPVLPAEIDMSLVKTMPDMTYLGMPPEEITIAEVLKNAGYYTAHIGKWHLGSVNGMRPEDQGFDDSLYMKGMLYLPESHPDVVNAKRKENNIERMVWASGTYAAQFNGGESFQPSGYLTDYYTDEAIKVIENNRNQPFFLYLAHWGIHNPLQTTREDYDAFPNIEDHALRVYSGMIRALDRSVGRVLQSLEDNGIADNTIVVFTSDNGGAGYIALPDINKPYRGWKLTQFEGGTHVPFMAKWPAKIAAGTTFDSPIHHIDLFHTFAAAANTAVPDDRKLDGVDLLPYITKQVDGVPHTTLFWRQGHHQSVQHEGWKLIRSDTPNKRWLFNLAIDPTEQENLAASNPKKLLLLEGLLAAHNAEQATPMWPSVTDGPQLIDKHGGQQYVPGDDYIYWPN</sequence>
<dbReference type="PROSITE" id="PS00523">
    <property type="entry name" value="SULFATASE_1"/>
    <property type="match status" value="1"/>
</dbReference>
<comment type="caution">
    <text evidence="6">The sequence shown here is derived from an EMBL/GenBank/DDBJ whole genome shotgun (WGS) entry which is preliminary data.</text>
</comment>
<dbReference type="Gene3D" id="3.30.1120.10">
    <property type="match status" value="1"/>
</dbReference>
<dbReference type="PANTHER" id="PTHR42693">
    <property type="entry name" value="ARYLSULFATASE FAMILY MEMBER"/>
    <property type="match status" value="1"/>
</dbReference>
<dbReference type="EMBL" id="AAVT01000005">
    <property type="protein sequence ID" value="EAW31070.1"/>
    <property type="molecule type" value="Genomic_DNA"/>
</dbReference>
<evidence type="ECO:0000256" key="1">
    <source>
        <dbReference type="ARBA" id="ARBA00008779"/>
    </source>
</evidence>
<evidence type="ECO:0000256" key="4">
    <source>
        <dbReference type="ARBA" id="ARBA00022837"/>
    </source>
</evidence>
<reference evidence="6 7" key="1">
    <citation type="journal article" date="2010" name="J. Bacteriol.">
        <title>Genome sequence of the oligotrophic marine Gammaproteobacterium HTCC2143, isolated from the Oregon Coast.</title>
        <authorList>
            <person name="Oh H.M."/>
            <person name="Kang I."/>
            <person name="Ferriera S."/>
            <person name="Giovannoni S.J."/>
            <person name="Cho J.C."/>
        </authorList>
    </citation>
    <scope>NUCLEOTIDE SEQUENCE [LARGE SCALE GENOMIC DNA]</scope>
    <source>
        <strain evidence="6 7">HTCC2143</strain>
    </source>
</reference>
<organism evidence="6 7">
    <name type="scientific">marine gamma proteobacterium HTCC2143</name>
    <dbReference type="NCBI Taxonomy" id="247633"/>
    <lineage>
        <taxon>Bacteria</taxon>
        <taxon>Pseudomonadati</taxon>
        <taxon>Pseudomonadota</taxon>
        <taxon>Gammaproteobacteria</taxon>
        <taxon>Cellvibrionales</taxon>
        <taxon>Spongiibacteraceae</taxon>
        <taxon>BD1-7 clade</taxon>
    </lineage>
</organism>
<name>A0YE36_9GAMM</name>
<evidence type="ECO:0000313" key="6">
    <source>
        <dbReference type="EMBL" id="EAW31070.1"/>
    </source>
</evidence>
<keyword evidence="3" id="KW-0378">Hydrolase</keyword>
<dbReference type="InterPro" id="IPR050738">
    <property type="entry name" value="Sulfatase"/>
</dbReference>
<dbReference type="PANTHER" id="PTHR42693:SF53">
    <property type="entry name" value="ENDO-4-O-SULFATASE"/>
    <property type="match status" value="1"/>
</dbReference>
<protein>
    <submittedName>
        <fullName evidence="6">Sulfatase family protein</fullName>
    </submittedName>
</protein>
<dbReference type="eggNOG" id="COG3119">
    <property type="taxonomic scope" value="Bacteria"/>
</dbReference>
<evidence type="ECO:0000313" key="7">
    <source>
        <dbReference type="Proteomes" id="UP000004931"/>
    </source>
</evidence>
<dbReference type="InterPro" id="IPR017850">
    <property type="entry name" value="Alkaline_phosphatase_core_sf"/>
</dbReference>